<organism evidence="18 19">
    <name type="scientific">Paraferrimonas sedimenticola</name>
    <dbReference type="NCBI Taxonomy" id="375674"/>
    <lineage>
        <taxon>Bacteria</taxon>
        <taxon>Pseudomonadati</taxon>
        <taxon>Pseudomonadota</taxon>
        <taxon>Gammaproteobacteria</taxon>
        <taxon>Alteromonadales</taxon>
        <taxon>Ferrimonadaceae</taxon>
        <taxon>Paraferrimonas</taxon>
    </lineage>
</organism>
<dbReference type="GO" id="GO:0009097">
    <property type="term" value="P:isoleucine biosynthetic process"/>
    <property type="evidence" value="ECO:0007669"/>
    <property type="project" value="TreeGrafter"/>
</dbReference>
<dbReference type="PANTHER" id="PTHR18968">
    <property type="entry name" value="THIAMINE PYROPHOSPHATE ENZYMES"/>
    <property type="match status" value="1"/>
</dbReference>
<evidence type="ECO:0000256" key="6">
    <source>
        <dbReference type="ARBA" id="ARBA00022630"/>
    </source>
</evidence>
<dbReference type="Pfam" id="PF02776">
    <property type="entry name" value="TPP_enzyme_N"/>
    <property type="match status" value="1"/>
</dbReference>
<evidence type="ECO:0000256" key="8">
    <source>
        <dbReference type="ARBA" id="ARBA00022723"/>
    </source>
</evidence>
<evidence type="ECO:0000256" key="14">
    <source>
        <dbReference type="RuleBase" id="RU003591"/>
    </source>
</evidence>
<keyword evidence="19" id="KW-1185">Reference proteome</keyword>
<evidence type="ECO:0000259" key="17">
    <source>
        <dbReference type="Pfam" id="PF02776"/>
    </source>
</evidence>
<accession>A0AA37RU52</accession>
<keyword evidence="10 14" id="KW-0460">Magnesium</keyword>
<dbReference type="InterPro" id="IPR029061">
    <property type="entry name" value="THDP-binding"/>
</dbReference>
<evidence type="ECO:0000256" key="3">
    <source>
        <dbReference type="ARBA" id="ARBA00007812"/>
    </source>
</evidence>
<comment type="catalytic activity">
    <reaction evidence="13 14">
        <text>2 pyruvate + H(+) = (2S)-2-acetolactate + CO2</text>
        <dbReference type="Rhea" id="RHEA:25249"/>
        <dbReference type="ChEBI" id="CHEBI:15361"/>
        <dbReference type="ChEBI" id="CHEBI:15378"/>
        <dbReference type="ChEBI" id="CHEBI:16526"/>
        <dbReference type="ChEBI" id="CHEBI:58476"/>
        <dbReference type="EC" id="2.2.1.6"/>
    </reaction>
</comment>
<evidence type="ECO:0000256" key="13">
    <source>
        <dbReference type="ARBA" id="ARBA00048670"/>
    </source>
</evidence>
<dbReference type="FunFam" id="3.40.50.970:FF:000016">
    <property type="entry name" value="Acetolactate synthase"/>
    <property type="match status" value="1"/>
</dbReference>
<keyword evidence="12 14" id="KW-0100">Branched-chain amino acid biosynthesis</keyword>
<evidence type="ECO:0000313" key="18">
    <source>
        <dbReference type="EMBL" id="GLP95256.1"/>
    </source>
</evidence>
<dbReference type="InterPro" id="IPR012000">
    <property type="entry name" value="Thiamin_PyroP_enz_cen_dom"/>
</dbReference>
<feature type="domain" description="Thiamine pyrophosphate enzyme central" evidence="15">
    <location>
        <begin position="188"/>
        <end position="322"/>
    </location>
</feature>
<dbReference type="SUPFAM" id="SSF52467">
    <property type="entry name" value="DHS-like NAD/FAD-binding domain"/>
    <property type="match status" value="1"/>
</dbReference>
<feature type="domain" description="Thiamine pyrophosphate enzyme TPP-binding" evidence="16">
    <location>
        <begin position="379"/>
        <end position="527"/>
    </location>
</feature>
<dbReference type="Gene3D" id="3.40.50.970">
    <property type="match status" value="2"/>
</dbReference>
<dbReference type="CDD" id="cd02015">
    <property type="entry name" value="TPP_AHAS"/>
    <property type="match status" value="1"/>
</dbReference>
<dbReference type="EC" id="2.2.1.6" evidence="4 14"/>
<dbReference type="CDD" id="cd07035">
    <property type="entry name" value="TPP_PYR_POX_like"/>
    <property type="match status" value="1"/>
</dbReference>
<name>A0AA37RU52_9GAMM</name>
<keyword evidence="5 14" id="KW-0028">Amino-acid biosynthesis</keyword>
<evidence type="ECO:0000256" key="5">
    <source>
        <dbReference type="ARBA" id="ARBA00022605"/>
    </source>
</evidence>
<dbReference type="FunFam" id="3.40.50.970:FF:000007">
    <property type="entry name" value="Acetolactate synthase"/>
    <property type="match status" value="1"/>
</dbReference>
<dbReference type="NCBIfam" id="NF006524">
    <property type="entry name" value="PRK08978.1"/>
    <property type="match status" value="1"/>
</dbReference>
<evidence type="ECO:0000256" key="12">
    <source>
        <dbReference type="ARBA" id="ARBA00023304"/>
    </source>
</evidence>
<evidence type="ECO:0000256" key="7">
    <source>
        <dbReference type="ARBA" id="ARBA00022679"/>
    </source>
</evidence>
<evidence type="ECO:0000256" key="9">
    <source>
        <dbReference type="ARBA" id="ARBA00022827"/>
    </source>
</evidence>
<comment type="pathway">
    <text evidence="2 14">Amino-acid biosynthesis; L-valine biosynthesis; L-valine from pyruvate: step 1/4.</text>
</comment>
<dbReference type="RefSeq" id="WP_095506585.1">
    <property type="nucleotide sequence ID" value="NZ_BSNC01000002.1"/>
</dbReference>
<dbReference type="Gene3D" id="3.40.50.1220">
    <property type="entry name" value="TPP-binding domain"/>
    <property type="match status" value="1"/>
</dbReference>
<evidence type="ECO:0000313" key="19">
    <source>
        <dbReference type="Proteomes" id="UP001161422"/>
    </source>
</evidence>
<dbReference type="InterPro" id="IPR000399">
    <property type="entry name" value="TPP-bd_CS"/>
</dbReference>
<dbReference type="Pfam" id="PF02775">
    <property type="entry name" value="TPP_enzyme_C"/>
    <property type="match status" value="1"/>
</dbReference>
<evidence type="ECO:0000256" key="4">
    <source>
        <dbReference type="ARBA" id="ARBA00013145"/>
    </source>
</evidence>
<protein>
    <recommendedName>
        <fullName evidence="4 14">Acetolactate synthase</fullName>
        <ecNumber evidence="4 14">2.2.1.6</ecNumber>
    </recommendedName>
</protein>
<dbReference type="GO" id="GO:0005948">
    <property type="term" value="C:acetolactate synthase complex"/>
    <property type="evidence" value="ECO:0007669"/>
    <property type="project" value="TreeGrafter"/>
</dbReference>
<dbReference type="SUPFAM" id="SSF52518">
    <property type="entry name" value="Thiamin diphosphate-binding fold (THDP-binding)"/>
    <property type="match status" value="2"/>
</dbReference>
<proteinExistence type="inferred from homology"/>
<reference evidence="18" key="1">
    <citation type="journal article" date="2014" name="Int. J. Syst. Evol. Microbiol.">
        <title>Complete genome sequence of Corynebacterium casei LMG S-19264T (=DSM 44701T), isolated from a smear-ripened cheese.</title>
        <authorList>
            <consortium name="US DOE Joint Genome Institute (JGI-PGF)"/>
            <person name="Walter F."/>
            <person name="Albersmeier A."/>
            <person name="Kalinowski J."/>
            <person name="Ruckert C."/>
        </authorList>
    </citation>
    <scope>NUCLEOTIDE SEQUENCE</scope>
    <source>
        <strain evidence="18">NBRC 101628</strain>
    </source>
</reference>
<dbReference type="FunFam" id="3.40.50.1220:FF:000008">
    <property type="entry name" value="Acetolactate synthase"/>
    <property type="match status" value="1"/>
</dbReference>
<dbReference type="Pfam" id="PF00205">
    <property type="entry name" value="TPP_enzyme_M"/>
    <property type="match status" value="1"/>
</dbReference>
<evidence type="ECO:0000256" key="10">
    <source>
        <dbReference type="ARBA" id="ARBA00022842"/>
    </source>
</evidence>
<feature type="domain" description="Thiamine pyrophosphate enzyme N-terminal TPP-binding" evidence="17">
    <location>
        <begin position="3"/>
        <end position="117"/>
    </location>
</feature>
<keyword evidence="9" id="KW-0274">FAD</keyword>
<dbReference type="PANTHER" id="PTHR18968:SF142">
    <property type="entry name" value="ACETOLACTATE SYNTHASE"/>
    <property type="match status" value="1"/>
</dbReference>
<dbReference type="InterPro" id="IPR029035">
    <property type="entry name" value="DHS-like_NAD/FAD-binding_dom"/>
</dbReference>
<dbReference type="Proteomes" id="UP001161422">
    <property type="component" value="Unassembled WGS sequence"/>
</dbReference>
<dbReference type="GO" id="GO:0003984">
    <property type="term" value="F:acetolactate synthase activity"/>
    <property type="evidence" value="ECO:0007669"/>
    <property type="project" value="UniProtKB-EC"/>
</dbReference>
<dbReference type="NCBIfam" id="TIGR00118">
    <property type="entry name" value="acolac_lg"/>
    <property type="match status" value="1"/>
</dbReference>
<comment type="caution">
    <text evidence="18">The sequence shown here is derived from an EMBL/GenBank/DDBJ whole genome shotgun (WGS) entry which is preliminary data.</text>
</comment>
<evidence type="ECO:0000256" key="2">
    <source>
        <dbReference type="ARBA" id="ARBA00005025"/>
    </source>
</evidence>
<dbReference type="GO" id="GO:0030976">
    <property type="term" value="F:thiamine pyrophosphate binding"/>
    <property type="evidence" value="ECO:0007669"/>
    <property type="project" value="UniProtKB-UniRule"/>
</dbReference>
<dbReference type="AlphaFoldDB" id="A0AA37RU52"/>
<evidence type="ECO:0000259" key="16">
    <source>
        <dbReference type="Pfam" id="PF02775"/>
    </source>
</evidence>
<keyword evidence="7 14" id="KW-0808">Transferase</keyword>
<evidence type="ECO:0000256" key="11">
    <source>
        <dbReference type="ARBA" id="ARBA00023052"/>
    </source>
</evidence>
<dbReference type="InterPro" id="IPR012846">
    <property type="entry name" value="Acetolactate_synth_lsu"/>
</dbReference>
<dbReference type="GO" id="GO:0009099">
    <property type="term" value="P:L-valine biosynthetic process"/>
    <property type="evidence" value="ECO:0007669"/>
    <property type="project" value="TreeGrafter"/>
</dbReference>
<keyword evidence="6" id="KW-0285">Flavoprotein</keyword>
<comment type="cofactor">
    <cofactor evidence="14">
        <name>Mg(2+)</name>
        <dbReference type="ChEBI" id="CHEBI:18420"/>
    </cofactor>
    <text evidence="14">Binds 1 Mg(2+) ion per subunit.</text>
</comment>
<evidence type="ECO:0000259" key="15">
    <source>
        <dbReference type="Pfam" id="PF00205"/>
    </source>
</evidence>
<dbReference type="InterPro" id="IPR011766">
    <property type="entry name" value="TPP_enzyme_TPP-bd"/>
</dbReference>
<comment type="pathway">
    <text evidence="1 14">Amino-acid biosynthesis; L-isoleucine biosynthesis; L-isoleucine from 2-oxobutanoate: step 1/4.</text>
</comment>
<dbReference type="PROSITE" id="PS00187">
    <property type="entry name" value="TPP_ENZYMES"/>
    <property type="match status" value="1"/>
</dbReference>
<dbReference type="InterPro" id="IPR045229">
    <property type="entry name" value="TPP_enz"/>
</dbReference>
<dbReference type="GO" id="GO:0000287">
    <property type="term" value="F:magnesium ion binding"/>
    <property type="evidence" value="ECO:0007669"/>
    <property type="project" value="UniProtKB-UniRule"/>
</dbReference>
<comment type="similarity">
    <text evidence="3 14">Belongs to the TPP enzyme family.</text>
</comment>
<keyword evidence="8 14" id="KW-0479">Metal-binding</keyword>
<evidence type="ECO:0000256" key="1">
    <source>
        <dbReference type="ARBA" id="ARBA00004974"/>
    </source>
</evidence>
<keyword evidence="11 14" id="KW-0786">Thiamine pyrophosphate</keyword>
<dbReference type="InterPro" id="IPR039368">
    <property type="entry name" value="AHAS_TPP"/>
</dbReference>
<dbReference type="GO" id="GO:0050660">
    <property type="term" value="F:flavin adenine dinucleotide binding"/>
    <property type="evidence" value="ECO:0007669"/>
    <property type="project" value="InterPro"/>
</dbReference>
<dbReference type="InterPro" id="IPR012001">
    <property type="entry name" value="Thiamin_PyroP_enz_TPP-bd_dom"/>
</dbReference>
<gene>
    <name evidence="18" type="primary">ilvG</name>
    <name evidence="18" type="ORF">GCM10007895_05620</name>
</gene>
<dbReference type="EMBL" id="BSNC01000002">
    <property type="protein sequence ID" value="GLP95256.1"/>
    <property type="molecule type" value="Genomic_DNA"/>
</dbReference>
<comment type="cofactor">
    <cofactor evidence="14">
        <name>thiamine diphosphate</name>
        <dbReference type="ChEBI" id="CHEBI:58937"/>
    </cofactor>
    <text evidence="14">Binds 1 thiamine pyrophosphate per subunit.</text>
</comment>
<reference evidence="18" key="2">
    <citation type="submission" date="2023-01" db="EMBL/GenBank/DDBJ databases">
        <title>Draft genome sequence of Paraferrimonas sedimenticola strain NBRC 101628.</title>
        <authorList>
            <person name="Sun Q."/>
            <person name="Mori K."/>
        </authorList>
    </citation>
    <scope>NUCLEOTIDE SEQUENCE</scope>
    <source>
        <strain evidence="18">NBRC 101628</strain>
    </source>
</reference>
<sequence>MITGAEAILRVIAAHGVSTVFGYPGGAIMPVYDALHEHPLDHLLCRHEQGAAFAALGYARASGRTGVCLATSGPGATNLVTALADAMMDSIPMVAITGQVPSPFIGTDAFQEMDVLGMSLSCTKHSFLVTEPNELVDTLYQAFELAASGRPGPVLVDVPKDVQQAMIDYKAPLLLADEAPSLEEQKLSEARELLANADKPILYLGGGAVSSGATAAVKAFIKQTGIPSVTTLKGIGCLQPTMPGFLGMLGMHGGKAANLAVQGCDLLVVAGARFDDRVTGKLEEFAPNAKVIHIDIDPAEIDKRRAADVSLIGDLSQALTAIGSKLTISDWQKTCEQLKAEGAVSYPEGYSTDGESIYAPALLKSLADRLSGDSVVSCDVGQHQMWVAQHMWFRRPEDHLSSSGLGTMGFGLPAAIGAQLSRPQAQVVAVSGDGSFMMNVQELTTIKRRKLPVKILLLDNQRLGMVRQWQELFFEARYSETDLSDNPDFVALAAAFDIDGMRIERADQVEQGLNALLNSEHAFILHVCIPEFEQVWPLVPPGAANSQMMEANP</sequence>